<reference evidence="2" key="1">
    <citation type="submission" date="2022-07" db="EMBL/GenBank/DDBJ databases">
        <title>Arcobacter roscoffensis sp. nov., a marine bacterium isolated from coastal seawater collected from Roscoff, France.</title>
        <authorList>
            <person name="Pascual J."/>
            <person name="Lepeaux C."/>
            <person name="Methner A."/>
            <person name="Overmann J."/>
        </authorList>
    </citation>
    <scope>NUCLEOTIDE SEQUENCE</scope>
    <source>
        <strain evidence="2">ARW1-2F2</strain>
    </source>
</reference>
<sequence>MYGVIFEVKIAKMKKEEYLKIASNLKEQLVKMPGFISIERFQSLVEESKLLSLSFWEDEESLLKWKANIEHMAAQKKGRDSIFEDYRIRIVEVKRDYTMQSSTFENNEKKCQ</sequence>
<feature type="domain" description="ABM" evidence="1">
    <location>
        <begin position="2"/>
        <end position="91"/>
    </location>
</feature>
<dbReference type="RefSeq" id="WP_254577682.1">
    <property type="nucleotide sequence ID" value="NZ_CP100595.1"/>
</dbReference>
<organism evidence="2 3">
    <name type="scientific">Arcobacter roscoffensis</name>
    <dbReference type="NCBI Taxonomy" id="2961520"/>
    <lineage>
        <taxon>Bacteria</taxon>
        <taxon>Pseudomonadati</taxon>
        <taxon>Campylobacterota</taxon>
        <taxon>Epsilonproteobacteria</taxon>
        <taxon>Campylobacterales</taxon>
        <taxon>Arcobacteraceae</taxon>
        <taxon>Arcobacter</taxon>
    </lineage>
</organism>
<dbReference type="Proteomes" id="UP001060012">
    <property type="component" value="Chromosome"/>
</dbReference>
<dbReference type="Gene3D" id="3.30.70.100">
    <property type="match status" value="1"/>
</dbReference>
<accession>A0ABY5E9W6</accession>
<gene>
    <name evidence="2" type="ORF">NJU99_05270</name>
</gene>
<dbReference type="InterPro" id="IPR007138">
    <property type="entry name" value="ABM_dom"/>
</dbReference>
<dbReference type="PANTHER" id="PTHR37811:SF2">
    <property type="entry name" value="ABM DOMAIN-CONTAINING PROTEIN"/>
    <property type="match status" value="1"/>
</dbReference>
<dbReference type="InterPro" id="IPR052936">
    <property type="entry name" value="Jasmonate_Hydroxylase-like"/>
</dbReference>
<evidence type="ECO:0000313" key="2">
    <source>
        <dbReference type="EMBL" id="UTJ07508.1"/>
    </source>
</evidence>
<dbReference type="PROSITE" id="PS51725">
    <property type="entry name" value="ABM"/>
    <property type="match status" value="1"/>
</dbReference>
<keyword evidence="3" id="KW-1185">Reference proteome</keyword>
<dbReference type="InterPro" id="IPR011008">
    <property type="entry name" value="Dimeric_a/b-barrel"/>
</dbReference>
<name>A0ABY5E9W6_9BACT</name>
<dbReference type="SUPFAM" id="SSF54909">
    <property type="entry name" value="Dimeric alpha+beta barrel"/>
    <property type="match status" value="1"/>
</dbReference>
<keyword evidence="2" id="KW-0560">Oxidoreductase</keyword>
<protein>
    <submittedName>
        <fullName evidence="2">Antibiotic biosynthesis monooxygenase</fullName>
    </submittedName>
</protein>
<dbReference type="GO" id="GO:0004497">
    <property type="term" value="F:monooxygenase activity"/>
    <property type="evidence" value="ECO:0007669"/>
    <property type="project" value="UniProtKB-KW"/>
</dbReference>
<evidence type="ECO:0000313" key="3">
    <source>
        <dbReference type="Proteomes" id="UP001060012"/>
    </source>
</evidence>
<dbReference type="PANTHER" id="PTHR37811">
    <property type="entry name" value="BLL5343 PROTEIN"/>
    <property type="match status" value="1"/>
</dbReference>
<evidence type="ECO:0000259" key="1">
    <source>
        <dbReference type="PROSITE" id="PS51725"/>
    </source>
</evidence>
<dbReference type="Pfam" id="PF03992">
    <property type="entry name" value="ABM"/>
    <property type="match status" value="1"/>
</dbReference>
<proteinExistence type="predicted"/>
<keyword evidence="2" id="KW-0503">Monooxygenase</keyword>
<dbReference type="EMBL" id="CP100595">
    <property type="protein sequence ID" value="UTJ07508.1"/>
    <property type="molecule type" value="Genomic_DNA"/>
</dbReference>